<dbReference type="Proteomes" id="UP000434241">
    <property type="component" value="Unassembled WGS sequence"/>
</dbReference>
<feature type="signal peptide" evidence="1">
    <location>
        <begin position="1"/>
        <end position="19"/>
    </location>
</feature>
<accession>A0A6N7V493</accession>
<dbReference type="InterPro" id="IPR026834">
    <property type="entry name" value="LHH"/>
</dbReference>
<evidence type="ECO:0000313" key="4">
    <source>
        <dbReference type="Proteomes" id="UP000434241"/>
    </source>
</evidence>
<dbReference type="RefSeq" id="WP_154556733.1">
    <property type="nucleotide sequence ID" value="NZ_VUMR01000086.1"/>
</dbReference>
<dbReference type="AlphaFoldDB" id="A0A6N7V493"/>
<evidence type="ECO:0000256" key="1">
    <source>
        <dbReference type="SAM" id="SignalP"/>
    </source>
</evidence>
<keyword evidence="1" id="KW-0732">Signal</keyword>
<evidence type="ECO:0000259" key="2">
    <source>
        <dbReference type="Pfam" id="PF14411"/>
    </source>
</evidence>
<comment type="caution">
    <text evidence="3">The sequence shown here is derived from an EMBL/GenBank/DDBJ whole genome shotgun (WGS) entry which is preliminary data.</text>
</comment>
<dbReference type="EMBL" id="VUMR01000086">
    <property type="protein sequence ID" value="MSS57205.1"/>
    <property type="molecule type" value="Genomic_DNA"/>
</dbReference>
<evidence type="ECO:0000313" key="3">
    <source>
        <dbReference type="EMBL" id="MSS57205.1"/>
    </source>
</evidence>
<proteinExistence type="predicted"/>
<dbReference type="GeneID" id="93159642"/>
<protein>
    <recommendedName>
        <fullName evidence="2">LHH domain-containing protein</fullName>
    </recommendedName>
</protein>
<gene>
    <name evidence="3" type="ORF">FYJ55_10145</name>
</gene>
<dbReference type="Pfam" id="PF14411">
    <property type="entry name" value="LHH"/>
    <property type="match status" value="1"/>
</dbReference>
<name>A0A6N7V493_9FIRM</name>
<organism evidence="3 4">
    <name type="scientific">Holdemanella porci</name>
    <dbReference type="NCBI Taxonomy" id="2652276"/>
    <lineage>
        <taxon>Bacteria</taxon>
        <taxon>Bacillati</taxon>
        <taxon>Bacillota</taxon>
        <taxon>Erysipelotrichia</taxon>
        <taxon>Erysipelotrichales</taxon>
        <taxon>Erysipelotrichaceae</taxon>
        <taxon>Holdemanella</taxon>
    </lineage>
</organism>
<sequence>MKRIIKNIFLCLMSFSLFCVTGCNTNTNSENVDKKTTEEKKEITTYKYEPNFDSLNDEDLLRYVRDDVYSNVVESIPDGYYVDNVDTAYISQEYLDELEYNSKSNVFFGYSLKDIESVYKDQKYVFTLSDTGETIVQPFESYDETFEKVAKNVAVGTGVILVCVTVSAATAGTGAPAISMIFAASAKTGTVMALSGGAIGATATGIVTGIQTGDVERSLKEAAVSGSEGFKMGAITGVVQGGASEAIALKGMTLNGLSMNEAAMIQKESKYPNNVIKQIHNMDEYNALKSADLKAKMVNGKTALIKENIDLNLVDEMGHTNLERMAEGYSPLDKNGHKYELHHIGQKNDATLAVLTREEHDSKFLHGFKEISEIDKKAFKKQRQQFWMTMATMLG</sequence>
<reference evidence="3 4" key="1">
    <citation type="submission" date="2019-08" db="EMBL/GenBank/DDBJ databases">
        <title>In-depth cultivation of the pig gut microbiome towards novel bacterial diversity and tailored functional studies.</title>
        <authorList>
            <person name="Wylensek D."/>
            <person name="Hitch T.C.A."/>
            <person name="Clavel T."/>
        </authorList>
    </citation>
    <scope>NUCLEOTIDE SEQUENCE [LARGE SCALE GENOMIC DNA]</scope>
    <source>
        <strain evidence="3 4">LKV-472-APC-3</strain>
    </source>
</reference>
<feature type="chain" id="PRO_5039172145" description="LHH domain-containing protein" evidence="1">
    <location>
        <begin position="20"/>
        <end position="395"/>
    </location>
</feature>
<keyword evidence="4" id="KW-1185">Reference proteome</keyword>
<feature type="domain" description="LHH" evidence="2">
    <location>
        <begin position="320"/>
        <end position="391"/>
    </location>
</feature>